<dbReference type="AlphaFoldDB" id="A0AAV9DHD5"/>
<feature type="transmembrane region" description="Helical" evidence="2">
    <location>
        <begin position="12"/>
        <end position="34"/>
    </location>
</feature>
<evidence type="ECO:0000313" key="3">
    <source>
        <dbReference type="EMBL" id="KAK1300747.1"/>
    </source>
</evidence>
<evidence type="ECO:0000256" key="2">
    <source>
        <dbReference type="SAM" id="Phobius"/>
    </source>
</evidence>
<dbReference type="EMBL" id="JAUJYO010000013">
    <property type="protein sequence ID" value="KAK1300747.1"/>
    <property type="molecule type" value="Genomic_DNA"/>
</dbReference>
<name>A0AAV9DHD5_ACOCL</name>
<dbReference type="Proteomes" id="UP001180020">
    <property type="component" value="Unassembled WGS sequence"/>
</dbReference>
<reference evidence="3" key="1">
    <citation type="journal article" date="2023" name="Nat. Commun.">
        <title>Diploid and tetraploid genomes of Acorus and the evolution of monocots.</title>
        <authorList>
            <person name="Ma L."/>
            <person name="Liu K.W."/>
            <person name="Li Z."/>
            <person name="Hsiao Y.Y."/>
            <person name="Qi Y."/>
            <person name="Fu T."/>
            <person name="Tang G.D."/>
            <person name="Zhang D."/>
            <person name="Sun W.H."/>
            <person name="Liu D.K."/>
            <person name="Li Y."/>
            <person name="Chen G.Z."/>
            <person name="Liu X.D."/>
            <person name="Liao X.Y."/>
            <person name="Jiang Y.T."/>
            <person name="Yu X."/>
            <person name="Hao Y."/>
            <person name="Huang J."/>
            <person name="Zhao X.W."/>
            <person name="Ke S."/>
            <person name="Chen Y.Y."/>
            <person name="Wu W.L."/>
            <person name="Hsu J.L."/>
            <person name="Lin Y.F."/>
            <person name="Huang M.D."/>
            <person name="Li C.Y."/>
            <person name="Huang L."/>
            <person name="Wang Z.W."/>
            <person name="Zhao X."/>
            <person name="Zhong W.Y."/>
            <person name="Peng D.H."/>
            <person name="Ahmad S."/>
            <person name="Lan S."/>
            <person name="Zhang J.S."/>
            <person name="Tsai W.C."/>
            <person name="Van de Peer Y."/>
            <person name="Liu Z.J."/>
        </authorList>
    </citation>
    <scope>NUCLEOTIDE SEQUENCE</scope>
    <source>
        <strain evidence="3">CP</strain>
    </source>
</reference>
<organism evidence="3 4">
    <name type="scientific">Acorus calamus</name>
    <name type="common">Sweet flag</name>
    <dbReference type="NCBI Taxonomy" id="4465"/>
    <lineage>
        <taxon>Eukaryota</taxon>
        <taxon>Viridiplantae</taxon>
        <taxon>Streptophyta</taxon>
        <taxon>Embryophyta</taxon>
        <taxon>Tracheophyta</taxon>
        <taxon>Spermatophyta</taxon>
        <taxon>Magnoliopsida</taxon>
        <taxon>Liliopsida</taxon>
        <taxon>Acoraceae</taxon>
        <taxon>Acorus</taxon>
    </lineage>
</organism>
<keyword evidence="2" id="KW-0812">Transmembrane</keyword>
<evidence type="ECO:0000256" key="1">
    <source>
        <dbReference type="SAM" id="MobiDB-lite"/>
    </source>
</evidence>
<protein>
    <submittedName>
        <fullName evidence="3">Uncharacterized protein</fullName>
    </submittedName>
</protein>
<evidence type="ECO:0000313" key="4">
    <source>
        <dbReference type="Proteomes" id="UP001180020"/>
    </source>
</evidence>
<reference evidence="3" key="2">
    <citation type="submission" date="2023-06" db="EMBL/GenBank/DDBJ databases">
        <authorList>
            <person name="Ma L."/>
            <person name="Liu K.-W."/>
            <person name="Li Z."/>
            <person name="Hsiao Y.-Y."/>
            <person name="Qi Y."/>
            <person name="Fu T."/>
            <person name="Tang G."/>
            <person name="Zhang D."/>
            <person name="Sun W.-H."/>
            <person name="Liu D.-K."/>
            <person name="Li Y."/>
            <person name="Chen G.-Z."/>
            <person name="Liu X.-D."/>
            <person name="Liao X.-Y."/>
            <person name="Jiang Y.-T."/>
            <person name="Yu X."/>
            <person name="Hao Y."/>
            <person name="Huang J."/>
            <person name="Zhao X.-W."/>
            <person name="Ke S."/>
            <person name="Chen Y.-Y."/>
            <person name="Wu W.-L."/>
            <person name="Hsu J.-L."/>
            <person name="Lin Y.-F."/>
            <person name="Huang M.-D."/>
            <person name="Li C.-Y."/>
            <person name="Huang L."/>
            <person name="Wang Z.-W."/>
            <person name="Zhao X."/>
            <person name="Zhong W.-Y."/>
            <person name="Peng D.-H."/>
            <person name="Ahmad S."/>
            <person name="Lan S."/>
            <person name="Zhang J.-S."/>
            <person name="Tsai W.-C."/>
            <person name="Van De Peer Y."/>
            <person name="Liu Z.-J."/>
        </authorList>
    </citation>
    <scope>NUCLEOTIDE SEQUENCE</scope>
    <source>
        <strain evidence="3">CP</strain>
        <tissue evidence="3">Leaves</tissue>
    </source>
</reference>
<keyword evidence="2" id="KW-0472">Membrane</keyword>
<keyword evidence="4" id="KW-1185">Reference proteome</keyword>
<dbReference type="GO" id="GO:0009787">
    <property type="term" value="P:regulation of abscisic acid-activated signaling pathway"/>
    <property type="evidence" value="ECO:0007669"/>
    <property type="project" value="InterPro"/>
</dbReference>
<feature type="compositionally biased region" description="Basic and acidic residues" evidence="1">
    <location>
        <begin position="66"/>
        <end position="76"/>
    </location>
</feature>
<accession>A0AAV9DHD5</accession>
<dbReference type="GO" id="GO:0010100">
    <property type="term" value="P:negative regulation of photomorphogenesis"/>
    <property type="evidence" value="ECO:0007669"/>
    <property type="project" value="InterPro"/>
</dbReference>
<proteinExistence type="predicted"/>
<feature type="compositionally biased region" description="Polar residues" evidence="1">
    <location>
        <begin position="56"/>
        <end position="65"/>
    </location>
</feature>
<gene>
    <name evidence="3" type="ORF">QJS10_CPB13g00070</name>
</gene>
<sequence length="76" mass="8587">MILASLWILKAFLEVACTLGSIIFVSILLVRGIWSVYSTYKRERTGETDSVVCGQQPDSSTTHMSNQKETKKDYKL</sequence>
<dbReference type="PANTHER" id="PTHR35474">
    <property type="entry name" value="ATP PHOSPHORIBOSYLTRANSFERASE REGULATORY SUBUNIT"/>
    <property type="match status" value="1"/>
</dbReference>
<dbReference type="PANTHER" id="PTHR35474:SF1">
    <property type="entry name" value="ATP PHOSPHORIBOSYLTRANSFERASE REGULATORY SUBUNIT"/>
    <property type="match status" value="1"/>
</dbReference>
<feature type="region of interest" description="Disordered" evidence="1">
    <location>
        <begin position="44"/>
        <end position="76"/>
    </location>
</feature>
<dbReference type="InterPro" id="IPR039324">
    <property type="entry name" value="SHW1"/>
</dbReference>
<comment type="caution">
    <text evidence="3">The sequence shown here is derived from an EMBL/GenBank/DDBJ whole genome shotgun (WGS) entry which is preliminary data.</text>
</comment>
<keyword evidence="2" id="KW-1133">Transmembrane helix</keyword>